<organism evidence="1 2">
    <name type="scientific">Methylotenera mobilis</name>
    <dbReference type="NCBI Taxonomy" id="359408"/>
    <lineage>
        <taxon>Bacteria</taxon>
        <taxon>Pseudomonadati</taxon>
        <taxon>Pseudomonadota</taxon>
        <taxon>Betaproteobacteria</taxon>
        <taxon>Nitrosomonadales</taxon>
        <taxon>Methylophilaceae</taxon>
        <taxon>Methylotenera</taxon>
    </lineage>
</organism>
<accession>A0A351R9I9</accession>
<evidence type="ECO:0000313" key="2">
    <source>
        <dbReference type="Proteomes" id="UP000264313"/>
    </source>
</evidence>
<dbReference type="EMBL" id="DNAA01000082">
    <property type="protein sequence ID" value="HBA08710.1"/>
    <property type="molecule type" value="Genomic_DNA"/>
</dbReference>
<gene>
    <name evidence="1" type="ORF">DCW48_03405</name>
</gene>
<name>A0A351R9I9_9PROT</name>
<sequence>MSSNFNNQPDMHHAINAHQVTNLDEMVAMTCFCKLRETCVDKTSAACMKHRNIYQEFMLSRK</sequence>
<reference evidence="1 2" key="1">
    <citation type="journal article" date="2018" name="Nat. Biotechnol.">
        <title>A standardized bacterial taxonomy based on genome phylogeny substantially revises the tree of life.</title>
        <authorList>
            <person name="Parks D.H."/>
            <person name="Chuvochina M."/>
            <person name="Waite D.W."/>
            <person name="Rinke C."/>
            <person name="Skarshewski A."/>
            <person name="Chaumeil P.A."/>
            <person name="Hugenholtz P."/>
        </authorList>
    </citation>
    <scope>NUCLEOTIDE SEQUENCE [LARGE SCALE GENOMIC DNA]</scope>
    <source>
        <strain evidence="1">UBA9958</strain>
    </source>
</reference>
<dbReference type="AlphaFoldDB" id="A0A351R9I9"/>
<comment type="caution">
    <text evidence="1">The sequence shown here is derived from an EMBL/GenBank/DDBJ whole genome shotgun (WGS) entry which is preliminary data.</text>
</comment>
<proteinExistence type="predicted"/>
<dbReference type="Proteomes" id="UP000264313">
    <property type="component" value="Unassembled WGS sequence"/>
</dbReference>
<protein>
    <submittedName>
        <fullName evidence="1">Uncharacterized protein</fullName>
    </submittedName>
</protein>
<evidence type="ECO:0000313" key="1">
    <source>
        <dbReference type="EMBL" id="HBA08710.1"/>
    </source>
</evidence>